<dbReference type="Proteomes" id="UP000251993">
    <property type="component" value="Chromosome"/>
</dbReference>
<dbReference type="KEGG" id="run:DR864_16020"/>
<reference evidence="2 3" key="1">
    <citation type="submission" date="2018-07" db="EMBL/GenBank/DDBJ databases">
        <title>Genome sequencing of Runella.</title>
        <authorList>
            <person name="Baek M.-G."/>
            <person name="Yi H."/>
        </authorList>
    </citation>
    <scope>NUCLEOTIDE SEQUENCE [LARGE SCALE GENOMIC DNA]</scope>
    <source>
        <strain evidence="2 3">HYN0085</strain>
    </source>
</reference>
<sequence>MDNFDNDDEEDFGFNEEDFNSEESRREFQRENERVDNLPIMKKAREIFDIVDSLVELIDDDDAFIAHYRSMLFEDASIICAKIAGAEGGDLYSLRMENAVLIKIHARNLLAQTSGLKMLGFKDVRYLQVLRDAIEEFRLLFLAWVEGFDKTNDMSDNWGNLFR</sequence>
<name>A0A344TSF0_9BACT</name>
<dbReference type="OrthoDB" id="893100at2"/>
<evidence type="ECO:0000313" key="3">
    <source>
        <dbReference type="Proteomes" id="UP000251993"/>
    </source>
</evidence>
<keyword evidence="3" id="KW-1185">Reference proteome</keyword>
<gene>
    <name evidence="2" type="ORF">DR864_16020</name>
</gene>
<protein>
    <submittedName>
        <fullName evidence="2">Uncharacterized protein</fullName>
    </submittedName>
</protein>
<evidence type="ECO:0000313" key="2">
    <source>
        <dbReference type="EMBL" id="AXE21571.1"/>
    </source>
</evidence>
<feature type="compositionally biased region" description="Acidic residues" evidence="1">
    <location>
        <begin position="1"/>
        <end position="21"/>
    </location>
</feature>
<organism evidence="2 3">
    <name type="scientific">Runella rosea</name>
    <dbReference type="NCBI Taxonomy" id="2259595"/>
    <lineage>
        <taxon>Bacteria</taxon>
        <taxon>Pseudomonadati</taxon>
        <taxon>Bacteroidota</taxon>
        <taxon>Cytophagia</taxon>
        <taxon>Cytophagales</taxon>
        <taxon>Spirosomataceae</taxon>
        <taxon>Runella</taxon>
    </lineage>
</organism>
<dbReference type="EMBL" id="CP030850">
    <property type="protein sequence ID" value="AXE21571.1"/>
    <property type="molecule type" value="Genomic_DNA"/>
</dbReference>
<accession>A0A344TSF0</accession>
<dbReference type="RefSeq" id="WP_114070312.1">
    <property type="nucleotide sequence ID" value="NZ_CP030850.1"/>
</dbReference>
<evidence type="ECO:0000256" key="1">
    <source>
        <dbReference type="SAM" id="MobiDB-lite"/>
    </source>
</evidence>
<proteinExistence type="predicted"/>
<dbReference type="AlphaFoldDB" id="A0A344TSF0"/>
<feature type="region of interest" description="Disordered" evidence="1">
    <location>
        <begin position="1"/>
        <end position="30"/>
    </location>
</feature>